<organism evidence="2">
    <name type="scientific">Arthrobacter sp. AK-1</name>
    <dbReference type="NCBI Taxonomy" id="415095"/>
    <lineage>
        <taxon>Bacteria</taxon>
        <taxon>Bacillati</taxon>
        <taxon>Actinomycetota</taxon>
        <taxon>Actinomycetes</taxon>
        <taxon>Micrococcales</taxon>
        <taxon>Micrococcaceae</taxon>
        <taxon>Arthrobacter</taxon>
    </lineage>
</organism>
<reference evidence="2" key="1">
    <citation type="submission" date="2007-03" db="EMBL/GenBank/DDBJ databases">
        <authorList>
            <person name="Jerke K.H."/>
            <person name="Nakatsu C.H."/>
            <person name="Konopka A.E."/>
        </authorList>
    </citation>
    <scope>NUCLEOTIDE SEQUENCE</scope>
    <source>
        <strain evidence="2">AK-1</strain>
        <plasmid evidence="2">pSI-1</plasmid>
    </source>
</reference>
<sequence>MSPFWPPTGRFGRALPAPMSSEFKPRGRPRSNRTSEGCDRCGKTTGKIRVRWPDGRICGICFTNATHRYGRCPLCGADRMLPGRTDTGEDICRECAGITTNLTCDNCGREAERFRGGHCISCVLTTDLTELLRPNDPPDLRLKRLIKILTDSTRPESIYTWLRGHGGRSASLLKRIGDREIELSHQAFDELPKTPAVEHLRAILTHNRILPAQEDRQLAMFEQWLEERLDQLSTTPEIHAPIERFARWHHLKRLRAESSATKNMNYAVRSAKQEITEAGKFLRWLHDEHGRTASSIRQMHLDEYLSEGTSTRRHIRNFIQYLKRETPGKDIQVAARLARTTPVLSQQERLDLVRKLIEADNVAVSIRIAGLIFLLYGIPIGRIAMLTIDDVEVTVKGMFLNLGRYPAPIPELLAPMFWAHLQNRGGQQTVNRDTRWLFPGVRAGSPRSPNTHLLKLRGMGVNIQGIRNATLQSLVKEIDATSLARMLGYSKQTLSRHAGATSAPMASYVVGKNPHFTRERSRDQPAEETQ</sequence>
<feature type="region of interest" description="Disordered" evidence="1">
    <location>
        <begin position="1"/>
        <end position="42"/>
    </location>
</feature>
<evidence type="ECO:0000256" key="1">
    <source>
        <dbReference type="SAM" id="MobiDB-lite"/>
    </source>
</evidence>
<evidence type="ECO:0000313" key="2">
    <source>
        <dbReference type="EMBL" id="ABR67004.1"/>
    </source>
</evidence>
<keyword evidence="2" id="KW-0614">Plasmid</keyword>
<feature type="region of interest" description="Disordered" evidence="1">
    <location>
        <begin position="509"/>
        <end position="530"/>
    </location>
</feature>
<accession>A6YFK0</accession>
<proteinExistence type="predicted"/>
<feature type="compositionally biased region" description="Basic and acidic residues" evidence="1">
    <location>
        <begin position="516"/>
        <end position="530"/>
    </location>
</feature>
<protein>
    <submittedName>
        <fullName evidence="2">Putative site-specific recombinase</fullName>
    </submittedName>
</protein>
<geneLocation type="plasmid" evidence="2">
    <name>pSI-1</name>
</geneLocation>
<dbReference type="EMBL" id="EF495211">
    <property type="protein sequence ID" value="ABR67004.1"/>
    <property type="molecule type" value="Genomic_DNA"/>
</dbReference>
<dbReference type="AlphaFoldDB" id="A6YFK0"/>
<reference evidence="2" key="2">
    <citation type="journal article" date="2008" name="Plasmid">
        <title>Comparative analysis of eight Arthrobacter plasmids.</title>
        <authorList>
            <person name="Jerke K."/>
            <person name="Nakatsu C.H."/>
            <person name="Beasley F."/>
            <person name="Konopka A."/>
        </authorList>
    </citation>
    <scope>NUCLEOTIDE SEQUENCE</scope>
    <source>
        <strain evidence="2">AK-1</strain>
        <plasmid evidence="2">pSI-1</plasmid>
    </source>
</reference>
<name>A6YFK0_9MICC</name>